<evidence type="ECO:0000313" key="3">
    <source>
        <dbReference type="Proteomes" id="UP000233551"/>
    </source>
</evidence>
<proteinExistence type="predicted"/>
<gene>
    <name evidence="2" type="ORF">CRG98_019636</name>
</gene>
<reference evidence="2 3" key="1">
    <citation type="submission" date="2017-11" db="EMBL/GenBank/DDBJ databases">
        <title>De-novo sequencing of pomegranate (Punica granatum L.) genome.</title>
        <authorList>
            <person name="Akparov Z."/>
            <person name="Amiraslanov A."/>
            <person name="Hajiyeva S."/>
            <person name="Abbasov M."/>
            <person name="Kaur K."/>
            <person name="Hamwieh A."/>
            <person name="Solovyev V."/>
            <person name="Salamov A."/>
            <person name="Braich B."/>
            <person name="Kosarev P."/>
            <person name="Mahmoud A."/>
            <person name="Hajiyev E."/>
            <person name="Babayeva S."/>
            <person name="Izzatullayeva V."/>
            <person name="Mammadov A."/>
            <person name="Mammadov A."/>
            <person name="Sharifova S."/>
            <person name="Ojaghi J."/>
            <person name="Eynullazada K."/>
            <person name="Bayramov B."/>
            <person name="Abdulazimova A."/>
            <person name="Shahmuradov I."/>
        </authorList>
    </citation>
    <scope>NUCLEOTIDE SEQUENCE [LARGE SCALE GENOMIC DNA]</scope>
    <source>
        <strain evidence="3">cv. AG2017</strain>
        <tissue evidence="2">Leaf</tissue>
    </source>
</reference>
<keyword evidence="3" id="KW-1185">Reference proteome</keyword>
<dbReference type="EMBL" id="PGOL01001213">
    <property type="protein sequence ID" value="PKI59969.1"/>
    <property type="molecule type" value="Genomic_DNA"/>
</dbReference>
<protein>
    <submittedName>
        <fullName evidence="2">Uncharacterized protein</fullName>
    </submittedName>
</protein>
<dbReference type="AlphaFoldDB" id="A0A2I0JUH4"/>
<dbReference type="Proteomes" id="UP000233551">
    <property type="component" value="Unassembled WGS sequence"/>
</dbReference>
<name>A0A2I0JUH4_PUNGR</name>
<sequence length="127" mass="14045">MRPRDLRPGLCQCFPNVSRCSGIVVISVCPEYAPKIRREASVTTETFLGKPCKAPKDLFPGAVYLSVDRVPPEPCQKKASTRVREGGAPRLEQDTSEAHSDMSLVTLAPRGTFRVPYWAHFGASVIW</sequence>
<evidence type="ECO:0000313" key="2">
    <source>
        <dbReference type="EMBL" id="PKI59969.1"/>
    </source>
</evidence>
<feature type="region of interest" description="Disordered" evidence="1">
    <location>
        <begin position="75"/>
        <end position="98"/>
    </location>
</feature>
<organism evidence="2 3">
    <name type="scientific">Punica granatum</name>
    <name type="common">Pomegranate</name>
    <dbReference type="NCBI Taxonomy" id="22663"/>
    <lineage>
        <taxon>Eukaryota</taxon>
        <taxon>Viridiplantae</taxon>
        <taxon>Streptophyta</taxon>
        <taxon>Embryophyta</taxon>
        <taxon>Tracheophyta</taxon>
        <taxon>Spermatophyta</taxon>
        <taxon>Magnoliopsida</taxon>
        <taxon>eudicotyledons</taxon>
        <taxon>Gunneridae</taxon>
        <taxon>Pentapetalae</taxon>
        <taxon>rosids</taxon>
        <taxon>malvids</taxon>
        <taxon>Myrtales</taxon>
        <taxon>Lythraceae</taxon>
        <taxon>Punica</taxon>
    </lineage>
</organism>
<feature type="compositionally biased region" description="Basic and acidic residues" evidence="1">
    <location>
        <begin position="82"/>
        <end position="98"/>
    </location>
</feature>
<evidence type="ECO:0000256" key="1">
    <source>
        <dbReference type="SAM" id="MobiDB-lite"/>
    </source>
</evidence>
<accession>A0A2I0JUH4</accession>
<comment type="caution">
    <text evidence="2">The sequence shown here is derived from an EMBL/GenBank/DDBJ whole genome shotgun (WGS) entry which is preliminary data.</text>
</comment>